<sequence>MDDKSNVYLPRVRSYYEPDKEYLISKSPEGVDTKLANTVEDPIVVNNIAYSEFDYTEDPFDESE</sequence>
<protein>
    <submittedName>
        <fullName evidence="1">Uncharacterized protein</fullName>
    </submittedName>
</protein>
<evidence type="ECO:0000313" key="1">
    <source>
        <dbReference type="EMBL" id="EKY29049.1"/>
    </source>
</evidence>
<reference evidence="1 2" key="1">
    <citation type="submission" date="2012-05" db="EMBL/GenBank/DDBJ databases">
        <authorList>
            <person name="Weinstock G."/>
            <person name="Sodergren E."/>
            <person name="Lobos E.A."/>
            <person name="Fulton L."/>
            <person name="Fulton R."/>
            <person name="Courtney L."/>
            <person name="Fronick C."/>
            <person name="O'Laughlin M."/>
            <person name="Godfrey J."/>
            <person name="Wilson R.M."/>
            <person name="Miner T."/>
            <person name="Farmer C."/>
            <person name="Delehaunty K."/>
            <person name="Cordes M."/>
            <person name="Minx P."/>
            <person name="Tomlinson C."/>
            <person name="Chen J."/>
            <person name="Wollam A."/>
            <person name="Pepin K.H."/>
            <person name="Bhonagiri V."/>
            <person name="Zhang X."/>
            <person name="Suruliraj S."/>
            <person name="Warren W."/>
            <person name="Mitreva M."/>
            <person name="Mardis E.R."/>
            <person name="Wilson R.K."/>
        </authorList>
    </citation>
    <scope>NUCLEOTIDE SEQUENCE [LARGE SCALE GENOMIC DNA]</scope>
    <source>
        <strain evidence="1 2">DSM 1785</strain>
    </source>
</reference>
<dbReference type="Proteomes" id="UP000010420">
    <property type="component" value="Unassembled WGS sequence"/>
</dbReference>
<dbReference type="HOGENOM" id="CLU_188233_0_0_9"/>
<dbReference type="EMBL" id="AMEZ01000013">
    <property type="protein sequence ID" value="EKY29049.1"/>
    <property type="molecule type" value="Genomic_DNA"/>
</dbReference>
<accession>L1QM32</accession>
<dbReference type="RefSeq" id="WP_005210461.1">
    <property type="nucleotide sequence ID" value="NZ_KB291607.1"/>
</dbReference>
<dbReference type="PATRIC" id="fig|545697.3.peg.401"/>
<dbReference type="OrthoDB" id="1911092at2"/>
<organism evidence="1 2">
    <name type="scientific">Clostridium celatum DSM 1785</name>
    <dbReference type="NCBI Taxonomy" id="545697"/>
    <lineage>
        <taxon>Bacteria</taxon>
        <taxon>Bacillati</taxon>
        <taxon>Bacillota</taxon>
        <taxon>Clostridia</taxon>
        <taxon>Eubacteriales</taxon>
        <taxon>Clostridiaceae</taxon>
        <taxon>Clostridium</taxon>
    </lineage>
</organism>
<evidence type="ECO:0000313" key="2">
    <source>
        <dbReference type="Proteomes" id="UP000010420"/>
    </source>
</evidence>
<name>L1QM32_9CLOT</name>
<proteinExistence type="predicted"/>
<gene>
    <name evidence="1" type="ORF">HMPREF0216_00408</name>
</gene>
<keyword evidence="2" id="KW-1185">Reference proteome</keyword>
<dbReference type="AlphaFoldDB" id="L1QM32"/>
<comment type="caution">
    <text evidence="1">The sequence shown here is derived from an EMBL/GenBank/DDBJ whole genome shotgun (WGS) entry which is preliminary data.</text>
</comment>